<evidence type="ECO:0000256" key="1">
    <source>
        <dbReference type="SAM" id="MobiDB-lite"/>
    </source>
</evidence>
<evidence type="ECO:0000313" key="2">
    <source>
        <dbReference type="EnsemblPlants" id="QL05p040479:mrna"/>
    </source>
</evidence>
<name>A0A7N2LQW3_QUELO</name>
<organism evidence="2 3">
    <name type="scientific">Quercus lobata</name>
    <name type="common">Valley oak</name>
    <dbReference type="NCBI Taxonomy" id="97700"/>
    <lineage>
        <taxon>Eukaryota</taxon>
        <taxon>Viridiplantae</taxon>
        <taxon>Streptophyta</taxon>
        <taxon>Embryophyta</taxon>
        <taxon>Tracheophyta</taxon>
        <taxon>Spermatophyta</taxon>
        <taxon>Magnoliopsida</taxon>
        <taxon>eudicotyledons</taxon>
        <taxon>Gunneridae</taxon>
        <taxon>Pentapetalae</taxon>
        <taxon>rosids</taxon>
        <taxon>fabids</taxon>
        <taxon>Fagales</taxon>
        <taxon>Fagaceae</taxon>
        <taxon>Quercus</taxon>
    </lineage>
</organism>
<protein>
    <submittedName>
        <fullName evidence="2">Uncharacterized protein</fullName>
    </submittedName>
</protein>
<proteinExistence type="predicted"/>
<evidence type="ECO:0000313" key="3">
    <source>
        <dbReference type="Proteomes" id="UP000594261"/>
    </source>
</evidence>
<dbReference type="AlphaFoldDB" id="A0A7N2LQW3"/>
<feature type="region of interest" description="Disordered" evidence="1">
    <location>
        <begin position="1"/>
        <end position="23"/>
    </location>
</feature>
<sequence length="81" mass="9231">MASVNREAMATVNRENQSIGDDISSEKPVTYKVNALVNVRYDRTEDVKEMMLHLFDAFSNSTQWALILQLLSTEIDPIKLD</sequence>
<dbReference type="Proteomes" id="UP000594261">
    <property type="component" value="Chromosome 5"/>
</dbReference>
<reference evidence="2 3" key="1">
    <citation type="journal article" date="2016" name="G3 (Bethesda)">
        <title>First Draft Assembly and Annotation of the Genome of a California Endemic Oak Quercus lobata Nee (Fagaceae).</title>
        <authorList>
            <person name="Sork V.L."/>
            <person name="Fitz-Gibbon S.T."/>
            <person name="Puiu D."/>
            <person name="Crepeau M."/>
            <person name="Gugger P.F."/>
            <person name="Sherman R."/>
            <person name="Stevens K."/>
            <person name="Langley C.H."/>
            <person name="Pellegrini M."/>
            <person name="Salzberg S.L."/>
        </authorList>
    </citation>
    <scope>NUCLEOTIDE SEQUENCE [LARGE SCALE GENOMIC DNA]</scope>
    <source>
        <strain evidence="2 3">cv. SW786</strain>
    </source>
</reference>
<dbReference type="EnsemblPlants" id="QL05p040479:mrna">
    <property type="protein sequence ID" value="QL05p040479:mrna"/>
    <property type="gene ID" value="QL05p040479"/>
</dbReference>
<keyword evidence="3" id="KW-1185">Reference proteome</keyword>
<dbReference type="InParanoid" id="A0A7N2LQW3"/>
<accession>A0A7N2LQW3</accession>
<reference evidence="2" key="2">
    <citation type="submission" date="2021-01" db="UniProtKB">
        <authorList>
            <consortium name="EnsemblPlants"/>
        </authorList>
    </citation>
    <scope>IDENTIFICATION</scope>
</reference>
<dbReference type="Gramene" id="QL05p040479:mrna">
    <property type="protein sequence ID" value="QL05p040479:mrna"/>
    <property type="gene ID" value="QL05p040479"/>
</dbReference>
<dbReference type="EMBL" id="LRBV02000005">
    <property type="status" value="NOT_ANNOTATED_CDS"/>
    <property type="molecule type" value="Genomic_DNA"/>
</dbReference>